<evidence type="ECO:0000259" key="6">
    <source>
        <dbReference type="Pfam" id="PF00933"/>
    </source>
</evidence>
<protein>
    <recommendedName>
        <fullName evidence="3">beta-N-acetylhexosaminidase</fullName>
        <ecNumber evidence="3">3.2.1.52</ecNumber>
    </recommendedName>
</protein>
<comment type="similarity">
    <text evidence="2">Belongs to the glycosyl hydrolase 3 family.</text>
</comment>
<dbReference type="PANTHER" id="PTHR30480">
    <property type="entry name" value="BETA-HEXOSAMINIDASE-RELATED"/>
    <property type="match status" value="1"/>
</dbReference>
<evidence type="ECO:0000313" key="7">
    <source>
        <dbReference type="EMBL" id="VVN63188.1"/>
    </source>
</evidence>
<evidence type="ECO:0000256" key="5">
    <source>
        <dbReference type="ARBA" id="ARBA00023295"/>
    </source>
</evidence>
<dbReference type="InterPro" id="IPR036962">
    <property type="entry name" value="Glyco_hydro_3_N_sf"/>
</dbReference>
<feature type="domain" description="Glycoside hydrolase family 3 N-terminal" evidence="6">
    <location>
        <begin position="28"/>
        <end position="387"/>
    </location>
</feature>
<evidence type="ECO:0000256" key="1">
    <source>
        <dbReference type="ARBA" id="ARBA00001231"/>
    </source>
</evidence>
<keyword evidence="4 7" id="KW-0378">Hydrolase</keyword>
<organism evidence="7 8">
    <name type="scientific">Pseudomonas fluorescens</name>
    <dbReference type="NCBI Taxonomy" id="294"/>
    <lineage>
        <taxon>Bacteria</taxon>
        <taxon>Pseudomonadati</taxon>
        <taxon>Pseudomonadota</taxon>
        <taxon>Gammaproteobacteria</taxon>
        <taxon>Pseudomonadales</taxon>
        <taxon>Pseudomonadaceae</taxon>
        <taxon>Pseudomonas</taxon>
    </lineage>
</organism>
<dbReference type="RefSeq" id="WP_150629257.1">
    <property type="nucleotide sequence ID" value="NZ_CABVHO010000080.1"/>
</dbReference>
<dbReference type="GO" id="GO:0004563">
    <property type="term" value="F:beta-N-acetylhexosaminidase activity"/>
    <property type="evidence" value="ECO:0007669"/>
    <property type="project" value="UniProtKB-EC"/>
</dbReference>
<dbReference type="EMBL" id="CABVHO010000080">
    <property type="protein sequence ID" value="VVN63188.1"/>
    <property type="molecule type" value="Genomic_DNA"/>
</dbReference>
<gene>
    <name evidence="7" type="primary">nagZ_2</name>
    <name evidence="7" type="ORF">PS685_04271</name>
</gene>
<keyword evidence="5 7" id="KW-0326">Glycosidase</keyword>
<dbReference type="OrthoDB" id="9786661at2"/>
<dbReference type="AlphaFoldDB" id="A0A5E6ZA10"/>
<dbReference type="InterPro" id="IPR001764">
    <property type="entry name" value="Glyco_hydro_3_N"/>
</dbReference>
<dbReference type="PANTHER" id="PTHR30480:SF13">
    <property type="entry name" value="BETA-HEXOSAMINIDASE"/>
    <property type="match status" value="1"/>
</dbReference>
<dbReference type="InterPro" id="IPR050226">
    <property type="entry name" value="NagZ_Beta-hexosaminidase"/>
</dbReference>
<proteinExistence type="inferred from homology"/>
<accession>A0A5E6ZA10</accession>
<comment type="catalytic activity">
    <reaction evidence="1">
        <text>Hydrolysis of terminal non-reducing N-acetyl-D-hexosamine residues in N-acetyl-beta-D-hexosaminides.</text>
        <dbReference type="EC" id="3.2.1.52"/>
    </reaction>
</comment>
<dbReference type="InterPro" id="IPR036881">
    <property type="entry name" value="Glyco_hydro_3_C_sf"/>
</dbReference>
<evidence type="ECO:0000256" key="2">
    <source>
        <dbReference type="ARBA" id="ARBA00005336"/>
    </source>
</evidence>
<reference evidence="7 8" key="1">
    <citation type="submission" date="2019-09" db="EMBL/GenBank/DDBJ databases">
        <authorList>
            <person name="Chandra G."/>
            <person name="Truman W A."/>
        </authorList>
    </citation>
    <scope>NUCLEOTIDE SEQUENCE [LARGE SCALE GENOMIC DNA]</scope>
    <source>
        <strain evidence="7">PS685</strain>
    </source>
</reference>
<dbReference type="SUPFAM" id="SSF52279">
    <property type="entry name" value="Beta-D-glucan exohydrolase, C-terminal domain"/>
    <property type="match status" value="1"/>
</dbReference>
<evidence type="ECO:0000256" key="4">
    <source>
        <dbReference type="ARBA" id="ARBA00022801"/>
    </source>
</evidence>
<name>A0A5E6ZA10_PSEFL</name>
<dbReference type="Gene3D" id="3.40.50.1700">
    <property type="entry name" value="Glycoside hydrolase family 3 C-terminal domain"/>
    <property type="match status" value="1"/>
</dbReference>
<dbReference type="EC" id="3.2.1.52" evidence="3"/>
<dbReference type="SUPFAM" id="SSF51445">
    <property type="entry name" value="(Trans)glycosidases"/>
    <property type="match status" value="1"/>
</dbReference>
<dbReference type="GO" id="GO:0005975">
    <property type="term" value="P:carbohydrate metabolic process"/>
    <property type="evidence" value="ECO:0007669"/>
    <property type="project" value="InterPro"/>
</dbReference>
<dbReference type="Pfam" id="PF00933">
    <property type="entry name" value="Glyco_hydro_3"/>
    <property type="match status" value="1"/>
</dbReference>
<dbReference type="Proteomes" id="UP000326437">
    <property type="component" value="Unassembled WGS sequence"/>
</dbReference>
<dbReference type="Gene3D" id="3.20.20.300">
    <property type="entry name" value="Glycoside hydrolase, family 3, N-terminal domain"/>
    <property type="match status" value="1"/>
</dbReference>
<dbReference type="InterPro" id="IPR017853">
    <property type="entry name" value="GH"/>
</dbReference>
<evidence type="ECO:0000256" key="3">
    <source>
        <dbReference type="ARBA" id="ARBA00012663"/>
    </source>
</evidence>
<evidence type="ECO:0000313" key="8">
    <source>
        <dbReference type="Proteomes" id="UP000326437"/>
    </source>
</evidence>
<dbReference type="GO" id="GO:0009254">
    <property type="term" value="P:peptidoglycan turnover"/>
    <property type="evidence" value="ECO:0007669"/>
    <property type="project" value="TreeGrafter"/>
</dbReference>
<sequence length="626" mass="67208">MTQASRFPLAPSDTDLDTRARCLLEGLTLREKIGQKLLVAFRYWCPDDQPACTLSTTRFNSAMGDALRNNAIGGVILFGNNLSSLEQGRTLLDDLRAVPPVAGELGLLLGVDEEGGAVFRLPRRAATVFPGNMALAAAWHGGGDERMAYDQGVVLAAEIAALGFNLNFAPVVDVNSNPFNPVINVRAFGDDVRTVSLLARRMMQGMAAQGVIAAYKHFPGHGDTETDSHIGLPVVNKSREDAWAIDLAPYRLAIEAGEAPEMVMTAHIQYPALDSTLVQTRTGEPIIAPATMSRKIQHNILRGELGFQGVSITDAMDMKAIAGFFGQADAVIKAFQADVDIALMPIEFRTARQAGLLSGLVDQVVAAVEAGDIDRQELDQSVLRIVRMKLRNGITAEQGARPRPELNIIGSPAHRALEQRITAQSITLIRNQCAALPLKNQCARILILTPRNEQAEALRRRFEEAGYPALLLTGKALRGVGWVEIKRAINAAETVILGTSSIGVSAVVRNAHADQLLSGATVQSSLQWLRCAMEYATSRGKLAIHLTMNSPYDVVKFNDIAGATLATYSSRGYDRGLLGPALPAAVDVMLGRSVPVGRLPVDIFALADGSQPGALRYPRGTGLGYP</sequence>